<feature type="domain" description="DUF4283" evidence="1">
    <location>
        <begin position="1"/>
        <end position="54"/>
    </location>
</feature>
<accession>A0A8X8BF02</accession>
<dbReference type="EMBL" id="JAAMPC010000001">
    <property type="protein sequence ID" value="KAG2332530.1"/>
    <property type="molecule type" value="Genomic_DNA"/>
</dbReference>
<name>A0A8X8BF02_BRACI</name>
<gene>
    <name evidence="3" type="ORF">Bca52824_003710</name>
</gene>
<evidence type="ECO:0000259" key="2">
    <source>
        <dbReference type="Pfam" id="PF14392"/>
    </source>
</evidence>
<dbReference type="InterPro" id="IPR025558">
    <property type="entry name" value="DUF4283"/>
</dbReference>
<dbReference type="InterPro" id="IPR040256">
    <property type="entry name" value="At4g02000-like"/>
</dbReference>
<dbReference type="Pfam" id="PF14392">
    <property type="entry name" value="zf-CCHC_4"/>
    <property type="match status" value="1"/>
</dbReference>
<organism evidence="3 4">
    <name type="scientific">Brassica carinata</name>
    <name type="common">Ethiopian mustard</name>
    <name type="synonym">Abyssinian cabbage</name>
    <dbReference type="NCBI Taxonomy" id="52824"/>
    <lineage>
        <taxon>Eukaryota</taxon>
        <taxon>Viridiplantae</taxon>
        <taxon>Streptophyta</taxon>
        <taxon>Embryophyta</taxon>
        <taxon>Tracheophyta</taxon>
        <taxon>Spermatophyta</taxon>
        <taxon>Magnoliopsida</taxon>
        <taxon>eudicotyledons</taxon>
        <taxon>Gunneridae</taxon>
        <taxon>Pentapetalae</taxon>
        <taxon>rosids</taxon>
        <taxon>malvids</taxon>
        <taxon>Brassicales</taxon>
        <taxon>Brassicaceae</taxon>
        <taxon>Brassiceae</taxon>
        <taxon>Brassica</taxon>
    </lineage>
</organism>
<reference evidence="3 4" key="1">
    <citation type="submission" date="2020-02" db="EMBL/GenBank/DDBJ databases">
        <authorList>
            <person name="Ma Q."/>
            <person name="Huang Y."/>
            <person name="Song X."/>
            <person name="Pei D."/>
        </authorList>
    </citation>
    <scope>NUCLEOTIDE SEQUENCE [LARGE SCALE GENOMIC DNA]</scope>
    <source>
        <strain evidence="3">Sxm20200214</strain>
        <tissue evidence="3">Leaf</tissue>
    </source>
</reference>
<sequence>MPRKWQKYGKVRGITLSKERFQFIFDHEHDLMEVLEKGVHTYKDWALAIDRWVEKPLEDYLQFILIWVQIRNLPMNYYTKEAIAALGEKIRQVKVVAFDLDKPQIHDYVRIQVRFDVSRPSRKSKVVNLPDGGSSVVYFNYERIQKRCYECQRLNHEKEVCPLVIKKRRDTASERGERIIKENQ</sequence>
<dbReference type="AlphaFoldDB" id="A0A8X8BF02"/>
<evidence type="ECO:0000313" key="3">
    <source>
        <dbReference type="EMBL" id="KAG2332530.1"/>
    </source>
</evidence>
<dbReference type="Pfam" id="PF14111">
    <property type="entry name" value="DUF4283"/>
    <property type="match status" value="1"/>
</dbReference>
<evidence type="ECO:0000313" key="4">
    <source>
        <dbReference type="Proteomes" id="UP000886595"/>
    </source>
</evidence>
<proteinExistence type="predicted"/>
<dbReference type="Proteomes" id="UP000886595">
    <property type="component" value="Unassembled WGS sequence"/>
</dbReference>
<dbReference type="PANTHER" id="PTHR31286">
    <property type="entry name" value="GLYCINE-RICH CELL WALL STRUCTURAL PROTEIN 1.8-LIKE"/>
    <property type="match status" value="1"/>
</dbReference>
<dbReference type="OrthoDB" id="1106899at2759"/>
<evidence type="ECO:0000259" key="1">
    <source>
        <dbReference type="Pfam" id="PF14111"/>
    </source>
</evidence>
<keyword evidence="4" id="KW-1185">Reference proteome</keyword>
<dbReference type="InterPro" id="IPR025836">
    <property type="entry name" value="Zn_knuckle_CX2CX4HX4C"/>
</dbReference>
<protein>
    <recommendedName>
        <fullName evidence="5">DUF4283 domain-containing protein</fullName>
    </recommendedName>
</protein>
<dbReference type="PANTHER" id="PTHR31286:SF178">
    <property type="entry name" value="DUF4283 DOMAIN-CONTAINING PROTEIN"/>
    <property type="match status" value="1"/>
</dbReference>
<evidence type="ECO:0008006" key="5">
    <source>
        <dbReference type="Google" id="ProtNLM"/>
    </source>
</evidence>
<comment type="caution">
    <text evidence="3">The sequence shown here is derived from an EMBL/GenBank/DDBJ whole genome shotgun (WGS) entry which is preliminary data.</text>
</comment>
<feature type="domain" description="Zinc knuckle CX2CX4HX4C" evidence="2">
    <location>
        <begin position="115"/>
        <end position="162"/>
    </location>
</feature>